<reference evidence="1" key="1">
    <citation type="journal article" date="2020" name="Nature">
        <title>Giant virus diversity and host interactions through global metagenomics.</title>
        <authorList>
            <person name="Schulz F."/>
            <person name="Roux S."/>
            <person name="Paez-Espino D."/>
            <person name="Jungbluth S."/>
            <person name="Walsh D.A."/>
            <person name="Denef V.J."/>
            <person name="McMahon K.D."/>
            <person name="Konstantinidis K.T."/>
            <person name="Eloe-Fadrosh E.A."/>
            <person name="Kyrpides N.C."/>
            <person name="Woyke T."/>
        </authorList>
    </citation>
    <scope>NUCLEOTIDE SEQUENCE</scope>
    <source>
        <strain evidence="1">GVMAG-M-3300023174-5</strain>
    </source>
</reference>
<evidence type="ECO:0000313" key="1">
    <source>
        <dbReference type="EMBL" id="QHT19630.1"/>
    </source>
</evidence>
<name>A0A6C0DTD4_9ZZZZ</name>
<dbReference type="AlphaFoldDB" id="A0A6C0DTD4"/>
<evidence type="ECO:0008006" key="2">
    <source>
        <dbReference type="Google" id="ProtNLM"/>
    </source>
</evidence>
<dbReference type="SUPFAM" id="SSF53448">
    <property type="entry name" value="Nucleotide-diphospho-sugar transferases"/>
    <property type="match status" value="1"/>
</dbReference>
<protein>
    <recommendedName>
        <fullName evidence="2">Glycosyltransferase</fullName>
    </recommendedName>
</protein>
<dbReference type="EMBL" id="MN739668">
    <property type="protein sequence ID" value="QHT19630.1"/>
    <property type="molecule type" value="Genomic_DNA"/>
</dbReference>
<sequence length="259" mass="30346">MINDSYFITSFSFGSKYKEIQPHWEKRIREKCKNAIPIIFRNTKGQELLNPIEAWWDVIRTKNILGIVMQERRPVVQCDLDIIIEKDIQPIIDLDYDFIISKEHFGENAYPVECSKKLGFGVCSGFYIVKPRGFGFLASLYESMTKLKYGVYSDQVTLMNYIVQSDYKLSNETIEIDGVKYINTIIELDGYKLCVLDFELIRRDPLERNKQFASHINVDSIGGIKQLVKYYYEDYKTLPLSCGCSIRKNLQCYYHRVKL</sequence>
<dbReference type="InterPro" id="IPR029044">
    <property type="entry name" value="Nucleotide-diphossugar_trans"/>
</dbReference>
<organism evidence="1">
    <name type="scientific">viral metagenome</name>
    <dbReference type="NCBI Taxonomy" id="1070528"/>
    <lineage>
        <taxon>unclassified sequences</taxon>
        <taxon>metagenomes</taxon>
        <taxon>organismal metagenomes</taxon>
    </lineage>
</organism>
<proteinExistence type="predicted"/>
<accession>A0A6C0DTD4</accession>